<dbReference type="GO" id="GO:0015031">
    <property type="term" value="P:protein transport"/>
    <property type="evidence" value="ECO:0007669"/>
    <property type="project" value="UniProtKB-KW"/>
</dbReference>
<evidence type="ECO:0000256" key="3">
    <source>
        <dbReference type="ARBA" id="ARBA00022448"/>
    </source>
</evidence>
<dbReference type="KEGG" id="cput:CONPUDRAFT_117182"/>
<evidence type="ECO:0000259" key="8">
    <source>
        <dbReference type="Pfam" id="PF07928"/>
    </source>
</evidence>
<feature type="region of interest" description="Disordered" evidence="7">
    <location>
        <begin position="701"/>
        <end position="723"/>
    </location>
</feature>
<dbReference type="GO" id="GO:0019905">
    <property type="term" value="F:syntaxin binding"/>
    <property type="evidence" value="ECO:0007669"/>
    <property type="project" value="TreeGrafter"/>
</dbReference>
<dbReference type="GO" id="GO:0042147">
    <property type="term" value="P:retrograde transport, endosome to Golgi"/>
    <property type="evidence" value="ECO:0007669"/>
    <property type="project" value="InterPro"/>
</dbReference>
<keyword evidence="10" id="KW-1185">Reference proteome</keyword>
<feature type="compositionally biased region" description="Pro residues" evidence="7">
    <location>
        <begin position="377"/>
        <end position="388"/>
    </location>
</feature>
<dbReference type="Proteomes" id="UP000053558">
    <property type="component" value="Unassembled WGS sequence"/>
</dbReference>
<evidence type="ECO:0000256" key="5">
    <source>
        <dbReference type="ARBA" id="ARBA00023034"/>
    </source>
</evidence>
<feature type="region of interest" description="Disordered" evidence="7">
    <location>
        <begin position="142"/>
        <end position="180"/>
    </location>
</feature>
<evidence type="ECO:0000256" key="6">
    <source>
        <dbReference type="ARBA" id="ARBA00023054"/>
    </source>
</evidence>
<dbReference type="PANTHER" id="PTHR12965">
    <property type="entry name" value="VACUOLAR PROTEIN SORTING 54"/>
    <property type="match status" value="1"/>
</dbReference>
<evidence type="ECO:0000256" key="4">
    <source>
        <dbReference type="ARBA" id="ARBA00022927"/>
    </source>
</evidence>
<gene>
    <name evidence="9" type="ORF">CONPUDRAFT_117182</name>
</gene>
<comment type="subcellular location">
    <subcellularLocation>
        <location evidence="1">Golgi apparatus</location>
        <location evidence="1">trans-Golgi network</location>
    </subcellularLocation>
</comment>
<feature type="region of interest" description="Disordered" evidence="7">
    <location>
        <begin position="1"/>
        <end position="29"/>
    </location>
</feature>
<dbReference type="PANTHER" id="PTHR12965:SF0">
    <property type="entry name" value="VACUOLAR PROTEIN SORTING-ASSOCIATED PROTEIN 54"/>
    <property type="match status" value="1"/>
</dbReference>
<sequence>MSDYTSSPSRPASPVGALPDTQTITPRPFRFNWDTASRVRGPGSVSEATEGRGADYFGVAPRLDPFGASSSNLTAGSLPNEWSSSKQGFNAISTVLNNPHRKQAPPKAHSSLPAVPPADLPRVKRKDFDSYLRAVGPEWDKFQRNLQPDVDDQTRPEQSSTTPRSSLNTPHTPVSTKPFTPLNSVPQIFFDPHFNLGDPRTFGVVTERGNAEEDADPLLPSYALPLLERLSHHADTIEQHLVREISARSSSFFAALSNLQDLQTESEECLDRVSKLRGLLNDVDEKGAKRGLHIVTRQSKQRNLAAVHEGIKEVESVVEMTGVAKGLVVAGQWGEALGIIEDVEALWDPRPLKPPLPLSRKNSRQSLLSNGNGRLSPLPPTPESPPPETDAASVTRFSNASIPLSSLQAFSSLPDQLRTLTMEIASSLTTDLVTALKLDLRERATFTPEAPVDEVTLKDRLRPLLQGLSRTKGLREATISWREIVNLEMRGIIGQHLPSLEFDEDELKSPKTPPNGASTHLRGLSYEDSMHLVSALYRSTVNALSGLQTQNSTFTDVLSGLESRYSIDIPSIREELADIMSSAADLVNKILAKLIGYRADQHAQLELPQFLTFFNESWSFVVTCETICRRMIMGLRGTLLGQAKTFLQTFHQARISQSARLVEDEQWSQTEVAPSLQQLVGILVDSAVRDSPELIIKPVTASASPSSPVNGSASPSPKANGPGASSKYLHIEEHPFFCVSATGAVLALLLDYLKVVVNLSVLNTDTMSRVIEFLKAFNSRTCQVVLGAGAMRSAGLRNITAKHLALASQSLSIMVMLIPYVRETFRRHLSQTQAVMLVEFDKLKRDFQEHQNEIHSKLIAIMSDRISAHVKSLQAVDWTVPKEGANSYMELLVKETVTLYKVLSRYLTTQVVEVSKHPTFGVLDEGINLT</sequence>
<feature type="domain" description="Vacuolar protein sorting-associated protein 54 C-terminal" evidence="8">
    <location>
        <begin position="734"/>
        <end position="865"/>
    </location>
</feature>
<evidence type="ECO:0000256" key="1">
    <source>
        <dbReference type="ARBA" id="ARBA00004601"/>
    </source>
</evidence>
<dbReference type="AlphaFoldDB" id="A0A5M3N0I6"/>
<accession>A0A5M3N0I6</accession>
<keyword evidence="3" id="KW-0813">Transport</keyword>
<dbReference type="GO" id="GO:0005829">
    <property type="term" value="C:cytosol"/>
    <property type="evidence" value="ECO:0007669"/>
    <property type="project" value="GOC"/>
</dbReference>
<feature type="region of interest" description="Disordered" evidence="7">
    <location>
        <begin position="354"/>
        <end position="393"/>
    </location>
</feature>
<feature type="compositionally biased region" description="Polar residues" evidence="7">
    <location>
        <begin position="1"/>
        <end position="10"/>
    </location>
</feature>
<evidence type="ECO:0000313" key="10">
    <source>
        <dbReference type="Proteomes" id="UP000053558"/>
    </source>
</evidence>
<dbReference type="InterPro" id="IPR012501">
    <property type="entry name" value="Vps54_C"/>
</dbReference>
<organism evidence="9 10">
    <name type="scientific">Coniophora puteana (strain RWD-64-598)</name>
    <name type="common">Brown rot fungus</name>
    <dbReference type="NCBI Taxonomy" id="741705"/>
    <lineage>
        <taxon>Eukaryota</taxon>
        <taxon>Fungi</taxon>
        <taxon>Dikarya</taxon>
        <taxon>Basidiomycota</taxon>
        <taxon>Agaricomycotina</taxon>
        <taxon>Agaricomycetes</taxon>
        <taxon>Agaricomycetidae</taxon>
        <taxon>Boletales</taxon>
        <taxon>Coniophorineae</taxon>
        <taxon>Coniophoraceae</taxon>
        <taxon>Coniophora</taxon>
    </lineage>
</organism>
<reference evidence="10" key="1">
    <citation type="journal article" date="2012" name="Science">
        <title>The Paleozoic origin of enzymatic lignin decomposition reconstructed from 31 fungal genomes.</title>
        <authorList>
            <person name="Floudas D."/>
            <person name="Binder M."/>
            <person name="Riley R."/>
            <person name="Barry K."/>
            <person name="Blanchette R.A."/>
            <person name="Henrissat B."/>
            <person name="Martinez A.T."/>
            <person name="Otillar R."/>
            <person name="Spatafora J.W."/>
            <person name="Yadav J.S."/>
            <person name="Aerts A."/>
            <person name="Benoit I."/>
            <person name="Boyd A."/>
            <person name="Carlson A."/>
            <person name="Copeland A."/>
            <person name="Coutinho P.M."/>
            <person name="de Vries R.P."/>
            <person name="Ferreira P."/>
            <person name="Findley K."/>
            <person name="Foster B."/>
            <person name="Gaskell J."/>
            <person name="Glotzer D."/>
            <person name="Gorecki P."/>
            <person name="Heitman J."/>
            <person name="Hesse C."/>
            <person name="Hori C."/>
            <person name="Igarashi K."/>
            <person name="Jurgens J.A."/>
            <person name="Kallen N."/>
            <person name="Kersten P."/>
            <person name="Kohler A."/>
            <person name="Kuees U."/>
            <person name="Kumar T.K.A."/>
            <person name="Kuo A."/>
            <person name="LaButti K."/>
            <person name="Larrondo L.F."/>
            <person name="Lindquist E."/>
            <person name="Ling A."/>
            <person name="Lombard V."/>
            <person name="Lucas S."/>
            <person name="Lundell T."/>
            <person name="Martin R."/>
            <person name="McLaughlin D.J."/>
            <person name="Morgenstern I."/>
            <person name="Morin E."/>
            <person name="Murat C."/>
            <person name="Nagy L.G."/>
            <person name="Nolan M."/>
            <person name="Ohm R.A."/>
            <person name="Patyshakuliyeva A."/>
            <person name="Rokas A."/>
            <person name="Ruiz-Duenas F.J."/>
            <person name="Sabat G."/>
            <person name="Salamov A."/>
            <person name="Samejima M."/>
            <person name="Schmutz J."/>
            <person name="Slot J.C."/>
            <person name="St John F."/>
            <person name="Stenlid J."/>
            <person name="Sun H."/>
            <person name="Sun S."/>
            <person name="Syed K."/>
            <person name="Tsang A."/>
            <person name="Wiebenga A."/>
            <person name="Young D."/>
            <person name="Pisabarro A."/>
            <person name="Eastwood D.C."/>
            <person name="Martin F."/>
            <person name="Cullen D."/>
            <person name="Grigoriev I.V."/>
            <person name="Hibbett D.S."/>
        </authorList>
    </citation>
    <scope>NUCLEOTIDE SEQUENCE [LARGE SCALE GENOMIC DNA]</scope>
    <source>
        <strain evidence="10">RWD-64-598 SS2</strain>
    </source>
</reference>
<name>A0A5M3N0I6_CONPW</name>
<dbReference type="RefSeq" id="XP_007764582.1">
    <property type="nucleotide sequence ID" value="XM_007766392.1"/>
</dbReference>
<feature type="compositionally biased region" description="Polar residues" evidence="7">
    <location>
        <begin position="156"/>
        <end position="180"/>
    </location>
</feature>
<proteinExistence type="inferred from homology"/>
<dbReference type="InterPro" id="IPR039745">
    <property type="entry name" value="Vps54"/>
</dbReference>
<keyword evidence="4" id="KW-0653">Protein transport</keyword>
<dbReference type="GeneID" id="19199297"/>
<evidence type="ECO:0000313" key="9">
    <source>
        <dbReference type="EMBL" id="EIW84920.1"/>
    </source>
</evidence>
<feature type="region of interest" description="Disordered" evidence="7">
    <location>
        <begin position="98"/>
        <end position="121"/>
    </location>
</feature>
<dbReference type="GO" id="GO:0006896">
    <property type="term" value="P:Golgi to vacuole transport"/>
    <property type="evidence" value="ECO:0007669"/>
    <property type="project" value="TreeGrafter"/>
</dbReference>
<evidence type="ECO:0000256" key="2">
    <source>
        <dbReference type="ARBA" id="ARBA00009150"/>
    </source>
</evidence>
<keyword evidence="5" id="KW-0333">Golgi apparatus</keyword>
<dbReference type="OMA" id="QKQAVML"/>
<comment type="similarity">
    <text evidence="2">Belongs to the VPS54 family.</text>
</comment>
<evidence type="ECO:0000256" key="7">
    <source>
        <dbReference type="SAM" id="MobiDB-lite"/>
    </source>
</evidence>
<dbReference type="OrthoDB" id="10259024at2759"/>
<dbReference type="Pfam" id="PF07928">
    <property type="entry name" value="Vps54"/>
    <property type="match status" value="1"/>
</dbReference>
<dbReference type="EMBL" id="JH711574">
    <property type="protein sequence ID" value="EIW84920.1"/>
    <property type="molecule type" value="Genomic_DNA"/>
</dbReference>
<dbReference type="Gene3D" id="6.10.250.860">
    <property type="match status" value="1"/>
</dbReference>
<feature type="compositionally biased region" description="Polar residues" evidence="7">
    <location>
        <begin position="364"/>
        <end position="373"/>
    </location>
</feature>
<dbReference type="GO" id="GO:0000938">
    <property type="term" value="C:GARP complex"/>
    <property type="evidence" value="ECO:0007669"/>
    <property type="project" value="InterPro"/>
</dbReference>
<comment type="caution">
    <text evidence="9">The sequence shown here is derived from an EMBL/GenBank/DDBJ whole genome shotgun (WGS) entry which is preliminary data.</text>
</comment>
<keyword evidence="6" id="KW-0175">Coiled coil</keyword>
<protein>
    <submittedName>
        <fullName evidence="9">Vps54-domain-containing protein</fullName>
    </submittedName>
</protein>